<reference evidence="2 3" key="1">
    <citation type="submission" date="2017-08" db="EMBL/GenBank/DDBJ databases">
        <title>Genomic and metabolic characterisation of spoilage-associated Pseudomonas species.</title>
        <authorList>
            <person name="Stanborough T."/>
            <person name="Fegan N."/>
            <person name="Powell S.M."/>
            <person name="Singh T."/>
            <person name="Tamplin M.L."/>
            <person name="Chandry P.S."/>
        </authorList>
    </citation>
    <scope>NUCLEOTIDE SEQUENCE [LARGE SCALE GENOMIC DNA]</scope>
    <source>
        <strain evidence="2 3">F1820</strain>
    </source>
</reference>
<dbReference type="RefSeq" id="WP_095029467.1">
    <property type="nucleotide sequence ID" value="NZ_NQKL01000008.1"/>
</dbReference>
<dbReference type="AlphaFoldDB" id="A0A266LU77"/>
<keyword evidence="1" id="KW-0732">Signal</keyword>
<dbReference type="InterPro" id="IPR017850">
    <property type="entry name" value="Alkaline_phosphatase_core_sf"/>
</dbReference>
<feature type="chain" id="PRO_5011995039" description="Type I phosphodiesterase / nucleotide pyrophosphatase" evidence="1">
    <location>
        <begin position="22"/>
        <end position="405"/>
    </location>
</feature>
<dbReference type="GO" id="GO:0016787">
    <property type="term" value="F:hydrolase activity"/>
    <property type="evidence" value="ECO:0007669"/>
    <property type="project" value="UniProtKB-ARBA"/>
</dbReference>
<gene>
    <name evidence="2" type="ORF">CJF43_12590</name>
</gene>
<dbReference type="InterPro" id="IPR002591">
    <property type="entry name" value="Phosphodiest/P_Trfase"/>
</dbReference>
<dbReference type="Pfam" id="PF01663">
    <property type="entry name" value="Phosphodiest"/>
    <property type="match status" value="2"/>
</dbReference>
<dbReference type="SUPFAM" id="SSF53649">
    <property type="entry name" value="Alkaline phosphatase-like"/>
    <property type="match status" value="1"/>
</dbReference>
<proteinExistence type="predicted"/>
<accession>A0A266LU77</accession>
<dbReference type="PANTHER" id="PTHR10151">
    <property type="entry name" value="ECTONUCLEOTIDE PYROPHOSPHATASE/PHOSPHODIESTERASE"/>
    <property type="match status" value="1"/>
</dbReference>
<dbReference type="Gene3D" id="2.60.40.10">
    <property type="entry name" value="Immunoglobulins"/>
    <property type="match status" value="1"/>
</dbReference>
<dbReference type="InterPro" id="IPR013783">
    <property type="entry name" value="Ig-like_fold"/>
</dbReference>
<organism evidence="2 3">
    <name type="scientific">Pseudomonas fragi</name>
    <dbReference type="NCBI Taxonomy" id="296"/>
    <lineage>
        <taxon>Bacteria</taxon>
        <taxon>Pseudomonadati</taxon>
        <taxon>Pseudomonadota</taxon>
        <taxon>Gammaproteobacteria</taxon>
        <taxon>Pseudomonadales</taxon>
        <taxon>Pseudomonadaceae</taxon>
        <taxon>Pseudomonas</taxon>
    </lineage>
</organism>
<name>A0A266LU77_PSEFR</name>
<protein>
    <recommendedName>
        <fullName evidence="4">Type I phosphodiesterase / nucleotide pyrophosphatase</fullName>
    </recommendedName>
</protein>
<evidence type="ECO:0000256" key="1">
    <source>
        <dbReference type="SAM" id="SignalP"/>
    </source>
</evidence>
<dbReference type="PANTHER" id="PTHR10151:SF120">
    <property type="entry name" value="BIS(5'-ADENOSYL)-TRIPHOSPHATASE"/>
    <property type="match status" value="1"/>
</dbReference>
<feature type="signal peptide" evidence="1">
    <location>
        <begin position="1"/>
        <end position="21"/>
    </location>
</feature>
<evidence type="ECO:0000313" key="2">
    <source>
        <dbReference type="EMBL" id="OZY41589.1"/>
    </source>
</evidence>
<comment type="caution">
    <text evidence="2">The sequence shown here is derived from an EMBL/GenBank/DDBJ whole genome shotgun (WGS) entry which is preliminary data.</text>
</comment>
<sequence length="405" mass="44349">MNLLKCALITACLSLSLTALASPPADTPSLKTRKALLIGVDGMQYQKLQKAIQQGKAPNIARLHLYKSYTGGVLGSSTQQPTVSGPGWTTILTGSWVDRHQVNANDETLRNQAPSLFKQFKLAFPERKTASIVSWNVINENFAEDITQGYIDLPIKCSGVDPCVVDKVSHELESGQPDLLFAHFDEPDITGHRLGFTPQYQEAIHTVDAQVGQILQALQHREKAHPEEDWLVIVLPDHGRHLPEGKDHGEQTLSEKTTFIAMNKTGNAQLSAPVGNPPNQDFKGLYGFASQADISPTVLAWLGVKPDLTRYAMDGLRLIGPVGVRQLTVQQQPEGGQISLSWRTDKPSGKPVQVYRDGQLIASLTDHDHSYIDKDVQGQNGVVNYTVVLHQVPVSRLITLSSKAP</sequence>
<dbReference type="EMBL" id="NQKL01000008">
    <property type="protein sequence ID" value="OZY41589.1"/>
    <property type="molecule type" value="Genomic_DNA"/>
</dbReference>
<dbReference type="Gene3D" id="3.40.720.10">
    <property type="entry name" value="Alkaline Phosphatase, subunit A"/>
    <property type="match status" value="2"/>
</dbReference>
<dbReference type="Proteomes" id="UP000216113">
    <property type="component" value="Unassembled WGS sequence"/>
</dbReference>
<evidence type="ECO:0000313" key="3">
    <source>
        <dbReference type="Proteomes" id="UP000216113"/>
    </source>
</evidence>
<evidence type="ECO:0008006" key="4">
    <source>
        <dbReference type="Google" id="ProtNLM"/>
    </source>
</evidence>